<sequence>MCPKLHVDFVSCQRAVPHRGFAFFHSQGSCFCFCLNFLILK</sequence>
<dbReference type="EMBL" id="GBXM01087938">
    <property type="protein sequence ID" value="JAH20639.1"/>
    <property type="molecule type" value="Transcribed_RNA"/>
</dbReference>
<accession>A0A0E9QUW1</accession>
<reference evidence="2" key="2">
    <citation type="journal article" date="2015" name="Fish Shellfish Immunol.">
        <title>Early steps in the European eel (Anguilla anguilla)-Vibrio vulnificus interaction in the gills: Role of the RtxA13 toxin.</title>
        <authorList>
            <person name="Callol A."/>
            <person name="Pajuelo D."/>
            <person name="Ebbesson L."/>
            <person name="Teles M."/>
            <person name="MacKenzie S."/>
            <person name="Amaro C."/>
        </authorList>
    </citation>
    <scope>NUCLEOTIDE SEQUENCE</scope>
</reference>
<keyword evidence="1" id="KW-0812">Transmembrane</keyword>
<reference evidence="2" key="1">
    <citation type="submission" date="2014-11" db="EMBL/GenBank/DDBJ databases">
        <authorList>
            <person name="Amaro Gonzalez C."/>
        </authorList>
    </citation>
    <scope>NUCLEOTIDE SEQUENCE</scope>
</reference>
<protein>
    <submittedName>
        <fullName evidence="2">Uncharacterized protein</fullName>
    </submittedName>
</protein>
<keyword evidence="1" id="KW-1133">Transmembrane helix</keyword>
<proteinExistence type="predicted"/>
<dbReference type="AlphaFoldDB" id="A0A0E9QUW1"/>
<keyword evidence="1" id="KW-0472">Membrane</keyword>
<organism evidence="2">
    <name type="scientific">Anguilla anguilla</name>
    <name type="common">European freshwater eel</name>
    <name type="synonym">Muraena anguilla</name>
    <dbReference type="NCBI Taxonomy" id="7936"/>
    <lineage>
        <taxon>Eukaryota</taxon>
        <taxon>Metazoa</taxon>
        <taxon>Chordata</taxon>
        <taxon>Craniata</taxon>
        <taxon>Vertebrata</taxon>
        <taxon>Euteleostomi</taxon>
        <taxon>Actinopterygii</taxon>
        <taxon>Neopterygii</taxon>
        <taxon>Teleostei</taxon>
        <taxon>Anguilliformes</taxon>
        <taxon>Anguillidae</taxon>
        <taxon>Anguilla</taxon>
    </lineage>
</organism>
<feature type="transmembrane region" description="Helical" evidence="1">
    <location>
        <begin position="20"/>
        <end position="40"/>
    </location>
</feature>
<name>A0A0E9QUW1_ANGAN</name>
<evidence type="ECO:0000313" key="2">
    <source>
        <dbReference type="EMBL" id="JAH20639.1"/>
    </source>
</evidence>
<evidence type="ECO:0000256" key="1">
    <source>
        <dbReference type="SAM" id="Phobius"/>
    </source>
</evidence>